<organism evidence="1 2">
    <name type="scientific">Smallanthus sonchifolius</name>
    <dbReference type="NCBI Taxonomy" id="185202"/>
    <lineage>
        <taxon>Eukaryota</taxon>
        <taxon>Viridiplantae</taxon>
        <taxon>Streptophyta</taxon>
        <taxon>Embryophyta</taxon>
        <taxon>Tracheophyta</taxon>
        <taxon>Spermatophyta</taxon>
        <taxon>Magnoliopsida</taxon>
        <taxon>eudicotyledons</taxon>
        <taxon>Gunneridae</taxon>
        <taxon>Pentapetalae</taxon>
        <taxon>asterids</taxon>
        <taxon>campanulids</taxon>
        <taxon>Asterales</taxon>
        <taxon>Asteraceae</taxon>
        <taxon>Asteroideae</taxon>
        <taxon>Heliantheae alliance</taxon>
        <taxon>Millerieae</taxon>
        <taxon>Smallanthus</taxon>
    </lineage>
</organism>
<keyword evidence="2" id="KW-1185">Reference proteome</keyword>
<reference evidence="1 2" key="2">
    <citation type="journal article" date="2022" name="Mol. Ecol. Resour.">
        <title>The genomes of chicory, endive, great burdock and yacon provide insights into Asteraceae paleo-polyploidization history and plant inulin production.</title>
        <authorList>
            <person name="Fan W."/>
            <person name="Wang S."/>
            <person name="Wang H."/>
            <person name="Wang A."/>
            <person name="Jiang F."/>
            <person name="Liu H."/>
            <person name="Zhao H."/>
            <person name="Xu D."/>
            <person name="Zhang Y."/>
        </authorList>
    </citation>
    <scope>NUCLEOTIDE SEQUENCE [LARGE SCALE GENOMIC DNA]</scope>
    <source>
        <strain evidence="2">cv. Yunnan</strain>
        <tissue evidence="1">Leaves</tissue>
    </source>
</reference>
<protein>
    <submittedName>
        <fullName evidence="1">Uncharacterized protein</fullName>
    </submittedName>
</protein>
<name>A0ACB9K9A5_9ASTR</name>
<evidence type="ECO:0000313" key="1">
    <source>
        <dbReference type="EMBL" id="KAI3828872.1"/>
    </source>
</evidence>
<accession>A0ACB9K9A5</accession>
<gene>
    <name evidence="1" type="ORF">L1987_02982</name>
</gene>
<sequence>MHHTRYSNKSSPLLFDPEIEKTARQNKVFHRTDRVMSSPNHMENKPDHGKQSDLPPACQLPPEQQPTSGVFPSYVPPPRTDDNLNPSTNQFPYFPPFGQPLPQVSQPFEFKPNAHYSSPYVRIVTDPLPPPTSQPPIIRPSIFHSTPLPGFHPYTSGLDYEDDTKGYDDKFGGDEDKPHDLDRKERQRPRVPVYRRQDTGPVRGIESHFRPSIAYNPSPVAIPQQHGRSFEVRSQEIQNLPKYHGRGTEEPYLHLSAYDAMCNTIGEQGFTPDDVKLVLFQFTLEDKAQQWFHSLLSASIYTWGDMQQQFPDEF</sequence>
<dbReference type="Proteomes" id="UP001056120">
    <property type="component" value="Linkage Group LG01"/>
</dbReference>
<dbReference type="EMBL" id="CM042018">
    <property type="protein sequence ID" value="KAI3828872.1"/>
    <property type="molecule type" value="Genomic_DNA"/>
</dbReference>
<reference evidence="2" key="1">
    <citation type="journal article" date="2022" name="Mol. Ecol. Resour.">
        <title>The genomes of chicory, endive, great burdock and yacon provide insights into Asteraceae palaeo-polyploidization history and plant inulin production.</title>
        <authorList>
            <person name="Fan W."/>
            <person name="Wang S."/>
            <person name="Wang H."/>
            <person name="Wang A."/>
            <person name="Jiang F."/>
            <person name="Liu H."/>
            <person name="Zhao H."/>
            <person name="Xu D."/>
            <person name="Zhang Y."/>
        </authorList>
    </citation>
    <scope>NUCLEOTIDE SEQUENCE [LARGE SCALE GENOMIC DNA]</scope>
    <source>
        <strain evidence="2">cv. Yunnan</strain>
    </source>
</reference>
<evidence type="ECO:0000313" key="2">
    <source>
        <dbReference type="Proteomes" id="UP001056120"/>
    </source>
</evidence>
<proteinExistence type="predicted"/>
<comment type="caution">
    <text evidence="1">The sequence shown here is derived from an EMBL/GenBank/DDBJ whole genome shotgun (WGS) entry which is preliminary data.</text>
</comment>